<name>A0A142BY46_9CHLO</name>
<evidence type="ECO:0000256" key="2">
    <source>
        <dbReference type="ARBA" id="ARBA00022980"/>
    </source>
</evidence>
<organism evidence="7">
    <name type="scientific">Tetraselmis sp. CCMP 881</name>
    <dbReference type="NCBI Taxonomy" id="1812852"/>
    <lineage>
        <taxon>Eukaryota</taxon>
        <taxon>Viridiplantae</taxon>
        <taxon>Chlorophyta</taxon>
        <taxon>core chlorophytes</taxon>
        <taxon>Chlorodendrophyceae</taxon>
        <taxon>Chlorodendrales</taxon>
        <taxon>Chlorodendraceae</taxon>
        <taxon>Tetraselmis</taxon>
    </lineage>
</organism>
<dbReference type="GO" id="GO:0009507">
    <property type="term" value="C:chloroplast"/>
    <property type="evidence" value="ECO:0007669"/>
    <property type="project" value="UniProtKB-SubCell"/>
</dbReference>
<dbReference type="InterPro" id="IPR020568">
    <property type="entry name" value="Ribosomal_Su5_D2-typ_SF"/>
</dbReference>
<dbReference type="EMBL" id="KU167097">
    <property type="protein sequence ID" value="AMP43338.1"/>
    <property type="molecule type" value="Genomic_DNA"/>
</dbReference>
<keyword evidence="2 5" id="KW-0689">Ribosomal protein</keyword>
<dbReference type="Gene3D" id="3.30.230.10">
    <property type="match status" value="1"/>
</dbReference>
<gene>
    <name evidence="5 7" type="primary">rps9</name>
</gene>
<dbReference type="GO" id="GO:0003723">
    <property type="term" value="F:RNA binding"/>
    <property type="evidence" value="ECO:0007669"/>
    <property type="project" value="TreeGrafter"/>
</dbReference>
<comment type="similarity">
    <text evidence="1 5 6">Belongs to the universal ribosomal protein uS9 family.</text>
</comment>
<dbReference type="GO" id="GO:0006412">
    <property type="term" value="P:translation"/>
    <property type="evidence" value="ECO:0007669"/>
    <property type="project" value="UniProtKB-UniRule"/>
</dbReference>
<dbReference type="HAMAP" id="MF_00532_B">
    <property type="entry name" value="Ribosomal_uS9_B"/>
    <property type="match status" value="1"/>
</dbReference>
<accession>A0A142BY46</accession>
<dbReference type="InterPro" id="IPR020574">
    <property type="entry name" value="Ribosomal_uS9_CS"/>
</dbReference>
<dbReference type="InterPro" id="IPR014721">
    <property type="entry name" value="Ribsml_uS5_D2-typ_fold_subgr"/>
</dbReference>
<geneLocation type="chloroplast" evidence="7"/>
<dbReference type="Pfam" id="PF00380">
    <property type="entry name" value="Ribosomal_S9"/>
    <property type="match status" value="1"/>
</dbReference>
<dbReference type="NCBIfam" id="NF001099">
    <property type="entry name" value="PRK00132.1"/>
    <property type="match status" value="1"/>
</dbReference>
<evidence type="ECO:0000256" key="1">
    <source>
        <dbReference type="ARBA" id="ARBA00005251"/>
    </source>
</evidence>
<dbReference type="SUPFAM" id="SSF54211">
    <property type="entry name" value="Ribosomal protein S5 domain 2-like"/>
    <property type="match status" value="1"/>
</dbReference>
<dbReference type="PANTHER" id="PTHR21569:SF1">
    <property type="entry name" value="SMALL RIBOSOMAL SUBUNIT PROTEIN US9M"/>
    <property type="match status" value="1"/>
</dbReference>
<dbReference type="InterPro" id="IPR023035">
    <property type="entry name" value="Ribosomal_uS9_bac/plastid"/>
</dbReference>
<reference evidence="7" key="1">
    <citation type="journal article" date="2016" name="PLoS ONE">
        <title>Distinctive Architecture of the Chloroplast Genome in the Chlorodendrophycean Green Algae Scherffelia dubia and Tetraselmis sp. CCMP 881.</title>
        <authorList>
            <person name="Turmel M."/>
            <person name="de Cambiaire J.C."/>
            <person name="Otis C."/>
            <person name="Lemieux C."/>
        </authorList>
    </citation>
    <scope>NUCLEOTIDE SEQUENCE</scope>
</reference>
<keyword evidence="7" id="KW-0150">Chloroplast</keyword>
<evidence type="ECO:0000256" key="4">
    <source>
        <dbReference type="ARBA" id="ARBA00035152"/>
    </source>
</evidence>
<protein>
    <recommendedName>
        <fullName evidence="4 5">Small ribosomal subunit protein uS9c</fullName>
    </recommendedName>
</protein>
<dbReference type="FunFam" id="3.30.230.10:FF:000001">
    <property type="entry name" value="30S ribosomal protein S9"/>
    <property type="match status" value="1"/>
</dbReference>
<dbReference type="GO" id="GO:0003735">
    <property type="term" value="F:structural constituent of ribosome"/>
    <property type="evidence" value="ECO:0007669"/>
    <property type="project" value="InterPro"/>
</dbReference>
<dbReference type="PROSITE" id="PS00360">
    <property type="entry name" value="RIBOSOMAL_S9"/>
    <property type="match status" value="1"/>
</dbReference>
<sequence length="127" mass="14116">MNQNSVQGIGRRKTSVAKVTLQVGTGQFSINKKPAASYIQGSIFPTRPLELFNLQTNYDTIVQVNGGGITGQVEAIQLGLARALCKLENSHRDLLKDKGFLTRDARIKERKKYGLKKARKAPQFSKR</sequence>
<dbReference type="PANTHER" id="PTHR21569">
    <property type="entry name" value="RIBOSOMAL PROTEIN S9"/>
    <property type="match status" value="1"/>
</dbReference>
<keyword evidence="7" id="KW-0934">Plastid</keyword>
<comment type="subcellular location">
    <subcellularLocation>
        <location evidence="5">Plastid</location>
        <location evidence="5">Chloroplast</location>
    </subcellularLocation>
</comment>
<keyword evidence="3 5" id="KW-0687">Ribonucleoprotein</keyword>
<dbReference type="InterPro" id="IPR000754">
    <property type="entry name" value="Ribosomal_uS9"/>
</dbReference>
<dbReference type="AlphaFoldDB" id="A0A142BY46"/>
<evidence type="ECO:0000256" key="5">
    <source>
        <dbReference type="HAMAP-Rule" id="MF_00532"/>
    </source>
</evidence>
<dbReference type="GO" id="GO:0015935">
    <property type="term" value="C:small ribosomal subunit"/>
    <property type="evidence" value="ECO:0007669"/>
    <property type="project" value="UniProtKB-ARBA"/>
</dbReference>
<proteinExistence type="inferred from homology"/>
<evidence type="ECO:0000313" key="7">
    <source>
        <dbReference type="EMBL" id="AMP43338.1"/>
    </source>
</evidence>
<evidence type="ECO:0000256" key="6">
    <source>
        <dbReference type="RuleBase" id="RU003815"/>
    </source>
</evidence>
<evidence type="ECO:0000256" key="3">
    <source>
        <dbReference type="ARBA" id="ARBA00023274"/>
    </source>
</evidence>